<organism evidence="2 3">
    <name type="scientific">Trinickia caryophylli</name>
    <name type="common">Paraburkholderia caryophylli</name>
    <dbReference type="NCBI Taxonomy" id="28094"/>
    <lineage>
        <taxon>Bacteria</taxon>
        <taxon>Pseudomonadati</taxon>
        <taxon>Pseudomonadota</taxon>
        <taxon>Betaproteobacteria</taxon>
        <taxon>Burkholderiales</taxon>
        <taxon>Burkholderiaceae</taxon>
        <taxon>Trinickia</taxon>
    </lineage>
</organism>
<feature type="compositionally biased region" description="Pro residues" evidence="1">
    <location>
        <begin position="421"/>
        <end position="434"/>
    </location>
</feature>
<proteinExistence type="predicted"/>
<accession>A0A1X7HBW1</accession>
<reference evidence="3" key="1">
    <citation type="submission" date="2017-04" db="EMBL/GenBank/DDBJ databases">
        <authorList>
            <person name="Varghese N."/>
            <person name="Submissions S."/>
        </authorList>
    </citation>
    <scope>NUCLEOTIDE SEQUENCE [LARGE SCALE GENOMIC DNA]</scope>
    <source>
        <strain evidence="3">Ballard 720</strain>
    </source>
</reference>
<feature type="compositionally biased region" description="Polar residues" evidence="1">
    <location>
        <begin position="351"/>
        <end position="361"/>
    </location>
</feature>
<feature type="region of interest" description="Disordered" evidence="1">
    <location>
        <begin position="250"/>
        <end position="273"/>
    </location>
</feature>
<dbReference type="EMBL" id="FXAH01000028">
    <property type="protein sequence ID" value="SMF82843.1"/>
    <property type="molecule type" value="Genomic_DNA"/>
</dbReference>
<feature type="region of interest" description="Disordered" evidence="1">
    <location>
        <begin position="88"/>
        <end position="109"/>
    </location>
</feature>
<feature type="compositionally biased region" description="Polar residues" evidence="1">
    <location>
        <begin position="92"/>
        <end position="107"/>
    </location>
</feature>
<dbReference type="Proteomes" id="UP000192911">
    <property type="component" value="Unassembled WGS sequence"/>
</dbReference>
<keyword evidence="3" id="KW-1185">Reference proteome</keyword>
<evidence type="ECO:0000313" key="3">
    <source>
        <dbReference type="Proteomes" id="UP000192911"/>
    </source>
</evidence>
<name>A0A1X7HBW1_TRICW</name>
<feature type="compositionally biased region" description="Basic and acidic residues" evidence="1">
    <location>
        <begin position="400"/>
        <end position="415"/>
    </location>
</feature>
<evidence type="ECO:0000256" key="1">
    <source>
        <dbReference type="SAM" id="MobiDB-lite"/>
    </source>
</evidence>
<feature type="compositionally biased region" description="Basic and acidic residues" evidence="1">
    <location>
        <begin position="339"/>
        <end position="349"/>
    </location>
</feature>
<dbReference type="OrthoDB" id="7056038at2"/>
<protein>
    <submittedName>
        <fullName evidence="2">Uncharacterized protein</fullName>
    </submittedName>
</protein>
<gene>
    <name evidence="2" type="ORF">SAMN06295900_1287</name>
</gene>
<dbReference type="GeneID" id="95550962"/>
<sequence length="664" mass="72611">MAITLNSQGWGYIEIPAVPDGLKAPSGESGATEGLEPAPDDGCDFSVSTPAFEEPLVDIESDYACPSPDSEDARHRDMLYQHEKTAKESIAEHTTSARGETASSAAQSGEAIRCGSMAHGTVRPRCDAPARTEGVTASLQHTFRQQEAEKADQDRLARQQDEASFARNEAQRAARFAQRDAELAHKIQQGERDLEARGKQRTALLSLAERIGIDPKHNPEAHSLIVKSTRYTTMSEREAKEVARKLQRMADEARSADQVSQESERRRKAADKNGANTKYWHLAEALVPSMVEFGRKHGVPRDEVISIVHAKYKVWERDVKNTINIENEISSVAQQCKKIQRDQQGRRANEGATNSDGNKGTSDMPPVPSGAAGDRPNSGRATTVSPPGPQGSGAGNGGDDPEKPGGDPYAKKKPSDGVPSPKAPPAPPPPPPPGRLGGGARPGGWSKPEDALAIKAHQGPAYPYYSSFTIALEKLGIADYHDIKDEETFLSVWREVGQNMRAKNIDEDRIKEIVTSFDAMANEWSSYKKSDATEVFRGDTLNVRGSYGWLNDFIEATEKDAGAMSIDLDLEVKCSTMMSTSSDPEMGYVKPKTVMWHFKLPEGHQGVCEGIYGEAETTFPLYNRMHIDALHRLPAGQAYLGDAKRFGTQHRYVIEATMLPPLPR</sequence>
<evidence type="ECO:0000313" key="2">
    <source>
        <dbReference type="EMBL" id="SMF82843.1"/>
    </source>
</evidence>
<feature type="region of interest" description="Disordered" evidence="1">
    <location>
        <begin position="336"/>
        <end position="448"/>
    </location>
</feature>
<dbReference type="RefSeq" id="WP_139831239.1">
    <property type="nucleotide sequence ID" value="NZ_BSQD01000025.1"/>
</dbReference>
<dbReference type="AlphaFoldDB" id="A0A1X7HBW1"/>